<evidence type="ECO:0000313" key="4">
    <source>
        <dbReference type="EnsemblMetazoa" id="AAEL002435-PC"/>
    </source>
</evidence>
<dbReference type="Gene3D" id="3.30.710.10">
    <property type="entry name" value="Potassium Channel Kv1.1, Chain A"/>
    <property type="match status" value="1"/>
</dbReference>
<comment type="subcellular location">
    <subcellularLocation>
        <location evidence="1">Nucleus</location>
    </subcellularLocation>
</comment>
<dbReference type="InterPro" id="IPR036236">
    <property type="entry name" value="Znf_C2H2_sf"/>
</dbReference>
<dbReference type="Pfam" id="PF00651">
    <property type="entry name" value="BTB"/>
    <property type="match status" value="1"/>
</dbReference>
<gene>
    <name evidence="4" type="primary">5580128</name>
</gene>
<dbReference type="InterPro" id="IPR013087">
    <property type="entry name" value="Znf_C2H2_type"/>
</dbReference>
<dbReference type="SMART" id="SM00355">
    <property type="entry name" value="ZnF_C2H2"/>
    <property type="match status" value="2"/>
</dbReference>
<dbReference type="VEuPathDB" id="VectorBase:AAEL002435"/>
<dbReference type="PROSITE" id="PS00028">
    <property type="entry name" value="ZINC_FINGER_C2H2_1"/>
    <property type="match status" value="1"/>
</dbReference>
<evidence type="ECO:0000256" key="1">
    <source>
        <dbReference type="ARBA" id="ARBA00004123"/>
    </source>
</evidence>
<dbReference type="InterPro" id="IPR051095">
    <property type="entry name" value="Dros_DevTransReg"/>
</dbReference>
<dbReference type="Gene3D" id="3.30.160.60">
    <property type="entry name" value="Classic Zinc Finger"/>
    <property type="match status" value="1"/>
</dbReference>
<evidence type="ECO:0000256" key="2">
    <source>
        <dbReference type="ARBA" id="ARBA00023242"/>
    </source>
</evidence>
<dbReference type="PANTHER" id="PTHR23110">
    <property type="entry name" value="BTB DOMAIN TRANSCRIPTION FACTOR"/>
    <property type="match status" value="1"/>
</dbReference>
<dbReference type="InterPro" id="IPR011333">
    <property type="entry name" value="SKP1/BTB/POZ_sf"/>
</dbReference>
<dbReference type="InterPro" id="IPR000210">
    <property type="entry name" value="BTB/POZ_dom"/>
</dbReference>
<reference evidence="4" key="2">
    <citation type="submission" date="2020-05" db="UniProtKB">
        <authorList>
            <consortium name="EnsemblMetazoa"/>
        </authorList>
    </citation>
    <scope>IDENTIFICATION</scope>
    <source>
        <strain evidence="4">LVP_AGWG</strain>
    </source>
</reference>
<dbReference type="GO" id="GO:0048513">
    <property type="term" value="P:animal organ development"/>
    <property type="evidence" value="ECO:0007669"/>
    <property type="project" value="UniProtKB-ARBA"/>
</dbReference>
<dbReference type="GO" id="GO:0048666">
    <property type="term" value="P:neuron development"/>
    <property type="evidence" value="ECO:0007669"/>
    <property type="project" value="UniProtKB-ARBA"/>
</dbReference>
<dbReference type="SUPFAM" id="SSF57667">
    <property type="entry name" value="beta-beta-alpha zinc fingers"/>
    <property type="match status" value="1"/>
</dbReference>
<dbReference type="CDD" id="cd18315">
    <property type="entry name" value="BTB_POZ_BAB-like"/>
    <property type="match status" value="1"/>
</dbReference>
<protein>
    <submittedName>
        <fullName evidence="4">Uncharacterized protein</fullName>
    </submittedName>
</protein>
<proteinExistence type="predicted"/>
<dbReference type="SUPFAM" id="SSF54695">
    <property type="entry name" value="POZ domain"/>
    <property type="match status" value="1"/>
</dbReference>
<name>A0A1S4F1Q5_AEDAE</name>
<dbReference type="GO" id="GO:0006357">
    <property type="term" value="P:regulation of transcription by RNA polymerase II"/>
    <property type="evidence" value="ECO:0007669"/>
    <property type="project" value="TreeGrafter"/>
</dbReference>
<dbReference type="PROSITE" id="PS50097">
    <property type="entry name" value="BTB"/>
    <property type="match status" value="1"/>
</dbReference>
<dbReference type="OrthoDB" id="10261408at2759"/>
<sequence length="579" mass="64013">MSAQQFSLRWNNYTNYITGAFDSLRYEEDLVDVTLCCEGRKIRAHKILLSACSAYFKEIFKENPCQHPVIIFKNVKYSDLMSIVEFMYQGEVSVVQESLPSFLHTAELLSIRGLTDNSGDTRQQQAQQATSSLAQQIIQTQNQSLLDKATITTAESVYLTLPSNSTIVHQPAKLLQAQIQTAPQILNKTIIKTTPAEMPTLTTTGATITVPISQPQQQQTIAAKIHVQPQQQTATVQQQATQQVQVQQHVQTQQQQQPQQQQQTQATTLQEVVDSVVSQPKKKKIKVQQIITSTPNQSVSGGTTTTVVTAQVPQSAVAQAADTEIYETSTETYHITTAKSEEDNRAHQQEQVETYAESAQATGASLKMEIPEYIDCGETINTSNANNASYIQEESYELVGEAEHIEKDVNDEDMDQDGIEMEASDMDMSRIFQGASDEAKANLLQDIVSTNKWSQCQICKLVITSVNLWRHMRTQHTNQEPQKCNRCNKQFKNKYSLREHVRMAHENKQASQHQQDSLHPHSLGAGSGGGLSPRTSSISIGSVLEGNSPGESVDAPTTSVGLSVLSEAHLAAASTMKLF</sequence>
<organism evidence="4 5">
    <name type="scientific">Aedes aegypti</name>
    <name type="common">Yellowfever mosquito</name>
    <name type="synonym">Culex aegypti</name>
    <dbReference type="NCBI Taxonomy" id="7159"/>
    <lineage>
        <taxon>Eukaryota</taxon>
        <taxon>Metazoa</taxon>
        <taxon>Ecdysozoa</taxon>
        <taxon>Arthropoda</taxon>
        <taxon>Hexapoda</taxon>
        <taxon>Insecta</taxon>
        <taxon>Pterygota</taxon>
        <taxon>Neoptera</taxon>
        <taxon>Endopterygota</taxon>
        <taxon>Diptera</taxon>
        <taxon>Nematocera</taxon>
        <taxon>Culicoidea</taxon>
        <taxon>Culicidae</taxon>
        <taxon>Culicinae</taxon>
        <taxon>Aedini</taxon>
        <taxon>Aedes</taxon>
        <taxon>Stegomyia</taxon>
    </lineage>
</organism>
<dbReference type="GO" id="GO:0005634">
    <property type="term" value="C:nucleus"/>
    <property type="evidence" value="ECO:0007669"/>
    <property type="project" value="UniProtKB-SubCell"/>
</dbReference>
<dbReference type="Proteomes" id="UP000008820">
    <property type="component" value="Chromosome 1"/>
</dbReference>
<dbReference type="GO" id="GO:0003006">
    <property type="term" value="P:developmental process involved in reproduction"/>
    <property type="evidence" value="ECO:0007669"/>
    <property type="project" value="UniProtKB-ARBA"/>
</dbReference>
<dbReference type="PROSITE" id="PS50157">
    <property type="entry name" value="ZINC_FINGER_C2H2_2"/>
    <property type="match status" value="1"/>
</dbReference>
<reference evidence="4 5" key="1">
    <citation type="submission" date="2017-06" db="EMBL/GenBank/DDBJ databases">
        <title>Aedes aegypti genome working group (AGWG) sequencing and assembly.</title>
        <authorList>
            <consortium name="Aedes aegypti Genome Working Group (AGWG)"/>
            <person name="Matthews B.J."/>
        </authorList>
    </citation>
    <scope>NUCLEOTIDE SEQUENCE [LARGE SCALE GENOMIC DNA]</scope>
    <source>
        <strain evidence="4 5">LVP_AGWG</strain>
    </source>
</reference>
<feature type="region of interest" description="Disordered" evidence="3">
    <location>
        <begin position="505"/>
        <end position="556"/>
    </location>
</feature>
<dbReference type="PANTHER" id="PTHR23110:SF106">
    <property type="entry name" value="FI01104P"/>
    <property type="match status" value="1"/>
</dbReference>
<keyword evidence="2" id="KW-0539">Nucleus</keyword>
<evidence type="ECO:0000256" key="3">
    <source>
        <dbReference type="SAM" id="MobiDB-lite"/>
    </source>
</evidence>
<dbReference type="SMART" id="SM00225">
    <property type="entry name" value="BTB"/>
    <property type="match status" value="1"/>
</dbReference>
<keyword evidence="5" id="KW-1185">Reference proteome</keyword>
<dbReference type="Pfam" id="PF00096">
    <property type="entry name" value="zf-C2H2"/>
    <property type="match status" value="1"/>
</dbReference>
<dbReference type="FunFam" id="3.30.710.10:FF:000218">
    <property type="entry name" value="Lolal-like protein"/>
    <property type="match status" value="1"/>
</dbReference>
<accession>A0A1S4F1Q5</accession>
<dbReference type="AlphaFoldDB" id="A0A1S4F1Q5"/>
<dbReference type="EnsemblMetazoa" id="AAEL002435-RC">
    <property type="protein sequence ID" value="AAEL002435-PC"/>
    <property type="gene ID" value="AAEL002435"/>
</dbReference>
<evidence type="ECO:0000313" key="5">
    <source>
        <dbReference type="Proteomes" id="UP000008820"/>
    </source>
</evidence>